<evidence type="ECO:0000313" key="6">
    <source>
        <dbReference type="EMBL" id="ACD15528.1"/>
    </source>
</evidence>
<feature type="domain" description="HTH araC/xylS-type" evidence="5">
    <location>
        <begin position="197"/>
        <end position="294"/>
    </location>
</feature>
<dbReference type="InterPro" id="IPR009057">
    <property type="entry name" value="Homeodomain-like_sf"/>
</dbReference>
<evidence type="ECO:0000313" key="7">
    <source>
        <dbReference type="Proteomes" id="UP000001739"/>
    </source>
</evidence>
<keyword evidence="4" id="KW-0804">Transcription</keyword>
<dbReference type="InterPro" id="IPR018062">
    <property type="entry name" value="HTH_AraC-typ_CS"/>
</dbReference>
<accession>B2T1H1</accession>
<dbReference type="InterPro" id="IPR020449">
    <property type="entry name" value="Tscrpt_reg_AraC-type_HTH"/>
</dbReference>
<dbReference type="EMBL" id="CP001052">
    <property type="protein sequence ID" value="ACD15528.1"/>
    <property type="molecule type" value="Genomic_DNA"/>
</dbReference>
<keyword evidence="3" id="KW-0010">Activator</keyword>
<dbReference type="STRING" id="398527.Bphyt_1112"/>
<gene>
    <name evidence="6" type="ordered locus">Bphyt_1112</name>
</gene>
<dbReference type="PANTHER" id="PTHR46796">
    <property type="entry name" value="HTH-TYPE TRANSCRIPTIONAL ACTIVATOR RHAS-RELATED"/>
    <property type="match status" value="1"/>
</dbReference>
<dbReference type="Proteomes" id="UP000001739">
    <property type="component" value="Chromosome 1"/>
</dbReference>
<dbReference type="InterPro" id="IPR050204">
    <property type="entry name" value="AraC_XylS_family_regulators"/>
</dbReference>
<dbReference type="Pfam" id="PF12833">
    <property type="entry name" value="HTH_18"/>
    <property type="match status" value="1"/>
</dbReference>
<dbReference type="SMART" id="SM00342">
    <property type="entry name" value="HTH_ARAC"/>
    <property type="match status" value="1"/>
</dbReference>
<reference evidence="6 7" key="1">
    <citation type="journal article" date="2011" name="J. Bacteriol.">
        <title>Complete genome sequence of the plant growth-promoting endophyte Burkholderia phytofirmans strain PsJN.</title>
        <authorList>
            <person name="Weilharter A."/>
            <person name="Mitter B."/>
            <person name="Shin M.V."/>
            <person name="Chain P.S."/>
            <person name="Nowak J."/>
            <person name="Sessitsch A."/>
        </authorList>
    </citation>
    <scope>NUCLEOTIDE SEQUENCE [LARGE SCALE GENOMIC DNA]</scope>
    <source>
        <strain evidence="7">DSM 17436 / LMG 22146 / PsJN</strain>
    </source>
</reference>
<evidence type="ECO:0000256" key="3">
    <source>
        <dbReference type="ARBA" id="ARBA00023159"/>
    </source>
</evidence>
<dbReference type="HOGENOM" id="CLU_000445_88_16_4"/>
<sequence length="296" mass="32690">MPPLSPGHVFLNCSTMTGSNPRTTAEFARFGHVAKIQAIEALHARFESHRFAAHAHDTWSIGAVVAGAKDISVRKASRRVLAANQIYCMPPGSPHAGKAVGGMCEYVMLYVPDEAWQQQCEAFDVDVCQLMRELPGDLQQVRIARAFVDQVITSPETVDAWSGEWTLFCESLLHKYRGLPRSKAPLSSCGRTSAGLRRAHEFLHEFWNRNVSLEDLARESSMSASDVCRRFAIAYGLTPHRYQLMLRVSEGKSRLLAGADISAVATETGFADQSHFGRHFKSIFGVTPGTVAKARR</sequence>
<keyword evidence="1" id="KW-0805">Transcription regulation</keyword>
<dbReference type="Pfam" id="PF02311">
    <property type="entry name" value="AraC_binding"/>
    <property type="match status" value="1"/>
</dbReference>
<dbReference type="PROSITE" id="PS00041">
    <property type="entry name" value="HTH_ARAC_FAMILY_1"/>
    <property type="match status" value="1"/>
</dbReference>
<dbReference type="Gene3D" id="1.10.10.60">
    <property type="entry name" value="Homeodomain-like"/>
    <property type="match status" value="1"/>
</dbReference>
<dbReference type="eggNOG" id="COG2207">
    <property type="taxonomic scope" value="Bacteria"/>
</dbReference>
<protein>
    <submittedName>
        <fullName evidence="6">Transcriptional regulator, AraC family</fullName>
    </submittedName>
</protein>
<dbReference type="AlphaFoldDB" id="B2T1H1"/>
<dbReference type="SUPFAM" id="SSF46689">
    <property type="entry name" value="Homeodomain-like"/>
    <property type="match status" value="2"/>
</dbReference>
<dbReference type="PROSITE" id="PS01124">
    <property type="entry name" value="HTH_ARAC_FAMILY_2"/>
    <property type="match status" value="1"/>
</dbReference>
<dbReference type="InterPro" id="IPR014710">
    <property type="entry name" value="RmlC-like_jellyroll"/>
</dbReference>
<dbReference type="InterPro" id="IPR018060">
    <property type="entry name" value="HTH_AraC"/>
</dbReference>
<dbReference type="GO" id="GO:0043565">
    <property type="term" value="F:sequence-specific DNA binding"/>
    <property type="evidence" value="ECO:0007669"/>
    <property type="project" value="InterPro"/>
</dbReference>
<proteinExistence type="predicted"/>
<name>B2T1H1_PARPJ</name>
<dbReference type="SUPFAM" id="SSF51182">
    <property type="entry name" value="RmlC-like cupins"/>
    <property type="match status" value="1"/>
</dbReference>
<dbReference type="PRINTS" id="PR00032">
    <property type="entry name" value="HTHARAC"/>
</dbReference>
<evidence type="ECO:0000256" key="2">
    <source>
        <dbReference type="ARBA" id="ARBA00023125"/>
    </source>
</evidence>
<keyword evidence="2" id="KW-0238">DNA-binding</keyword>
<dbReference type="GO" id="GO:0003700">
    <property type="term" value="F:DNA-binding transcription factor activity"/>
    <property type="evidence" value="ECO:0007669"/>
    <property type="project" value="InterPro"/>
</dbReference>
<organism evidence="6 7">
    <name type="scientific">Paraburkholderia phytofirmans (strain DSM 17436 / LMG 22146 / PsJN)</name>
    <name type="common">Burkholderia phytofirmans</name>
    <dbReference type="NCBI Taxonomy" id="398527"/>
    <lineage>
        <taxon>Bacteria</taxon>
        <taxon>Pseudomonadati</taxon>
        <taxon>Pseudomonadota</taxon>
        <taxon>Betaproteobacteria</taxon>
        <taxon>Burkholderiales</taxon>
        <taxon>Burkholderiaceae</taxon>
        <taxon>Paraburkholderia</taxon>
    </lineage>
</organism>
<evidence type="ECO:0000259" key="5">
    <source>
        <dbReference type="PROSITE" id="PS01124"/>
    </source>
</evidence>
<evidence type="ECO:0000256" key="4">
    <source>
        <dbReference type="ARBA" id="ARBA00023163"/>
    </source>
</evidence>
<dbReference type="InterPro" id="IPR011051">
    <property type="entry name" value="RmlC_Cupin_sf"/>
</dbReference>
<dbReference type="Gene3D" id="2.60.120.10">
    <property type="entry name" value="Jelly Rolls"/>
    <property type="match status" value="1"/>
</dbReference>
<dbReference type="RefSeq" id="WP_012432154.1">
    <property type="nucleotide sequence ID" value="NC_010681.1"/>
</dbReference>
<evidence type="ECO:0000256" key="1">
    <source>
        <dbReference type="ARBA" id="ARBA00023015"/>
    </source>
</evidence>
<dbReference type="KEGG" id="bpy:Bphyt_1112"/>
<dbReference type="InterPro" id="IPR003313">
    <property type="entry name" value="AraC-bd"/>
</dbReference>